<evidence type="ECO:0000313" key="3">
    <source>
        <dbReference type="Proteomes" id="UP000005259"/>
    </source>
</evidence>
<dbReference type="Proteomes" id="UP000005259">
    <property type="component" value="Chromosome"/>
</dbReference>
<evidence type="ECO:0000256" key="1">
    <source>
        <dbReference type="SAM" id="Phobius"/>
    </source>
</evidence>
<accession>A0A9W3NXU6</accession>
<name>A0A9W3NXU6_BACTU</name>
<keyword evidence="1" id="KW-0812">Transmembrane</keyword>
<proteinExistence type="predicted"/>
<dbReference type="EMBL" id="CP003752">
    <property type="protein sequence ID" value="AFQ16330.1"/>
    <property type="molecule type" value="Genomic_DNA"/>
</dbReference>
<dbReference type="RefSeq" id="WP_001042301.1">
    <property type="nucleotide sequence ID" value="NC_018500.1"/>
</dbReference>
<reference evidence="2 3" key="1">
    <citation type="submission" date="2012-08" db="EMBL/GenBank/DDBJ databases">
        <authorList>
            <person name="Doggett N."/>
            <person name="Teshima H."/>
            <person name="Bruce D."/>
            <person name="Detter J.C."/>
            <person name="Johnson S.L."/>
            <person name="Han C."/>
        </authorList>
    </citation>
    <scope>NUCLEOTIDE SEQUENCE [LARGE SCALE GENOMIC DNA]</scope>
    <source>
        <strain evidence="2 3">HD-771</strain>
    </source>
</reference>
<sequence>MNKRILGRFKESGKWKDYYNLKSFECRMSLVMTMIISLFFYFMGIYDDFKDYLTPLQNMTIYIAQALIGMLGVILAGLAIIVGVLNKDSINSIEKINGKGSIQKVLVSFEFLTFNIGMGIFVFFLINFILYSEKDIVPVVWFYCLLAVISYFLSFIIFYTVSLTSNCIRVFYINDLYANISHKEKSIYEEVNEVRIDYLLYYLHKTAKLSPEELLEDLDKFVDSTNISDKEAVKKYLKSYYGVSKE</sequence>
<feature type="transmembrane region" description="Helical" evidence="1">
    <location>
        <begin position="24"/>
        <end position="42"/>
    </location>
</feature>
<dbReference type="AlphaFoldDB" id="A0A9W3NXU6"/>
<gene>
    <name evidence="2" type="ORF">BTG_14390</name>
</gene>
<evidence type="ECO:0000313" key="2">
    <source>
        <dbReference type="EMBL" id="AFQ16330.1"/>
    </source>
</evidence>
<keyword evidence="1" id="KW-1133">Transmembrane helix</keyword>
<feature type="transmembrane region" description="Helical" evidence="1">
    <location>
        <begin position="105"/>
        <end position="130"/>
    </location>
</feature>
<feature type="transmembrane region" description="Helical" evidence="1">
    <location>
        <begin position="62"/>
        <end position="85"/>
    </location>
</feature>
<protein>
    <submittedName>
        <fullName evidence="2">Uncharacterized protein</fullName>
    </submittedName>
</protein>
<feature type="transmembrane region" description="Helical" evidence="1">
    <location>
        <begin position="136"/>
        <end position="161"/>
    </location>
</feature>
<dbReference type="KEGG" id="bti:BTG_14390"/>
<organism evidence="2 3">
    <name type="scientific">Bacillus thuringiensis HD-771</name>
    <dbReference type="NCBI Taxonomy" id="1218175"/>
    <lineage>
        <taxon>Bacteria</taxon>
        <taxon>Bacillati</taxon>
        <taxon>Bacillota</taxon>
        <taxon>Bacilli</taxon>
        <taxon>Bacillales</taxon>
        <taxon>Bacillaceae</taxon>
        <taxon>Bacillus</taxon>
        <taxon>Bacillus cereus group</taxon>
    </lineage>
</organism>
<keyword evidence="1" id="KW-0472">Membrane</keyword>